<dbReference type="InterPro" id="IPR012677">
    <property type="entry name" value="Nucleotide-bd_a/b_plait_sf"/>
</dbReference>
<keyword evidence="6" id="KW-1185">Reference proteome</keyword>
<dbReference type="InterPro" id="IPR035979">
    <property type="entry name" value="RBD_domain_sf"/>
</dbReference>
<gene>
    <name evidence="5" type="ORF">OPV22_022208</name>
</gene>
<feature type="domain" description="RRM" evidence="4">
    <location>
        <begin position="79"/>
        <end position="158"/>
    </location>
</feature>
<dbReference type="AlphaFoldDB" id="A0AAV8QIZ4"/>
<evidence type="ECO:0000256" key="1">
    <source>
        <dbReference type="ARBA" id="ARBA00022884"/>
    </source>
</evidence>
<sequence length="334" mass="36706">MDDMAAGYYHSHLDAAHNPYHPPPPIQAAAPPGAPPPPHNHPMLPHQHHLHPPYPAHQPPPYGASYDTPTDQYSRDEVRTLFIAGLPDDVKPREIYNLFREFPGYQSAQLRSSGQSSQAFAFAVFTDQQSALAAMHAVNGLMFDLERESTLYIDLAKSNSRSKRSRTDDGVPYSSDKRGRGSGAYLRGFPDSGSGSNIHMSGMVNSAYSLSGYPSTQSQTNFGYEADHNKLNNSSTYAPQSNHPCPTLFVANLGPSCSEQELAQVFSRCPGFIKLKMQNKNGLPVAFVDFQDVNSSTGALSHLQGTILYSSVGEGMRLEYAKSRMGLRKREKRT</sequence>
<dbReference type="SUPFAM" id="SSF54928">
    <property type="entry name" value="RNA-binding domain, RBD"/>
    <property type="match status" value="1"/>
</dbReference>
<evidence type="ECO:0000259" key="4">
    <source>
        <dbReference type="PROSITE" id="PS50102"/>
    </source>
</evidence>
<organism evidence="5 6">
    <name type="scientific">Ensete ventricosum</name>
    <name type="common">Abyssinian banana</name>
    <name type="synonym">Musa ensete</name>
    <dbReference type="NCBI Taxonomy" id="4639"/>
    <lineage>
        <taxon>Eukaryota</taxon>
        <taxon>Viridiplantae</taxon>
        <taxon>Streptophyta</taxon>
        <taxon>Embryophyta</taxon>
        <taxon>Tracheophyta</taxon>
        <taxon>Spermatophyta</taxon>
        <taxon>Magnoliopsida</taxon>
        <taxon>Liliopsida</taxon>
        <taxon>Zingiberales</taxon>
        <taxon>Musaceae</taxon>
        <taxon>Ensete</taxon>
    </lineage>
</organism>
<dbReference type="Pfam" id="PF00076">
    <property type="entry name" value="RRM_1"/>
    <property type="match status" value="2"/>
</dbReference>
<dbReference type="FunFam" id="3.30.70.330:FF:000404">
    <property type="entry name" value="RNA-binding protein with multiple splicing"/>
    <property type="match status" value="1"/>
</dbReference>
<dbReference type="PANTHER" id="PTHR10501">
    <property type="entry name" value="U1 SMALL NUCLEAR RIBONUCLEOPROTEIN A/U2 SMALL NUCLEAR RIBONUCLEOPROTEIN B"/>
    <property type="match status" value="1"/>
</dbReference>
<feature type="compositionally biased region" description="Basic and acidic residues" evidence="3">
    <location>
        <begin position="165"/>
        <end position="179"/>
    </location>
</feature>
<keyword evidence="1 2" id="KW-0694">RNA-binding</keyword>
<evidence type="ECO:0000313" key="5">
    <source>
        <dbReference type="EMBL" id="KAJ8478481.1"/>
    </source>
</evidence>
<dbReference type="GO" id="GO:0003723">
    <property type="term" value="F:RNA binding"/>
    <property type="evidence" value="ECO:0007669"/>
    <property type="project" value="UniProtKB-UniRule"/>
</dbReference>
<dbReference type="InterPro" id="IPR000504">
    <property type="entry name" value="RRM_dom"/>
</dbReference>
<dbReference type="PROSITE" id="PS50102">
    <property type="entry name" value="RRM"/>
    <property type="match status" value="2"/>
</dbReference>
<dbReference type="FunFam" id="3.30.70.330:FF:000335">
    <property type="entry name" value="RNA-binding protein with multiple splicing 2"/>
    <property type="match status" value="1"/>
</dbReference>
<dbReference type="Gene3D" id="3.30.70.330">
    <property type="match status" value="2"/>
</dbReference>
<evidence type="ECO:0000313" key="6">
    <source>
        <dbReference type="Proteomes" id="UP001222027"/>
    </source>
</evidence>
<protein>
    <recommendedName>
        <fullName evidence="4">RRM domain-containing protein</fullName>
    </recommendedName>
</protein>
<proteinExistence type="predicted"/>
<feature type="compositionally biased region" description="Pro residues" evidence="3">
    <location>
        <begin position="20"/>
        <end position="40"/>
    </location>
</feature>
<comment type="caution">
    <text evidence="5">The sequence shown here is derived from an EMBL/GenBank/DDBJ whole genome shotgun (WGS) entry which is preliminary data.</text>
</comment>
<feature type="domain" description="RRM" evidence="4">
    <location>
        <begin position="246"/>
        <end position="323"/>
    </location>
</feature>
<accession>A0AAV8QIZ4</accession>
<name>A0AAV8QIZ4_ENSVE</name>
<dbReference type="CDD" id="cd12245">
    <property type="entry name" value="RRM_scw1_like"/>
    <property type="match status" value="1"/>
</dbReference>
<dbReference type="EMBL" id="JAQQAF010000006">
    <property type="protein sequence ID" value="KAJ8478481.1"/>
    <property type="molecule type" value="Genomic_DNA"/>
</dbReference>
<dbReference type="Proteomes" id="UP001222027">
    <property type="component" value="Unassembled WGS sequence"/>
</dbReference>
<feature type="region of interest" description="Disordered" evidence="3">
    <location>
        <begin position="158"/>
        <end position="188"/>
    </location>
</feature>
<feature type="compositionally biased region" description="Pro residues" evidence="3">
    <location>
        <begin position="52"/>
        <end position="62"/>
    </location>
</feature>
<evidence type="ECO:0000256" key="2">
    <source>
        <dbReference type="PROSITE-ProRule" id="PRU00176"/>
    </source>
</evidence>
<evidence type="ECO:0000256" key="3">
    <source>
        <dbReference type="SAM" id="MobiDB-lite"/>
    </source>
</evidence>
<dbReference type="SMART" id="SM00360">
    <property type="entry name" value="RRM"/>
    <property type="match status" value="2"/>
</dbReference>
<reference evidence="5 6" key="1">
    <citation type="submission" date="2022-12" db="EMBL/GenBank/DDBJ databases">
        <title>Chromosome-scale assembly of the Ensete ventricosum genome.</title>
        <authorList>
            <person name="Dussert Y."/>
            <person name="Stocks J."/>
            <person name="Wendawek A."/>
            <person name="Woldeyes F."/>
            <person name="Nichols R.A."/>
            <person name="Borrell J.S."/>
        </authorList>
    </citation>
    <scope>NUCLEOTIDE SEQUENCE [LARGE SCALE GENOMIC DNA]</scope>
    <source>
        <strain evidence="6">cv. Maze</strain>
        <tissue evidence="5">Seeds</tissue>
    </source>
</reference>
<feature type="region of interest" description="Disordered" evidence="3">
    <location>
        <begin position="15"/>
        <end position="69"/>
    </location>
</feature>